<dbReference type="PIRSF" id="PIRSF002741">
    <property type="entry name" value="MppA"/>
    <property type="match status" value="1"/>
</dbReference>
<dbReference type="EMBL" id="CP036532">
    <property type="protein sequence ID" value="QBK30897.1"/>
    <property type="molecule type" value="Genomic_DNA"/>
</dbReference>
<evidence type="ECO:0000313" key="8">
    <source>
        <dbReference type="Proteomes" id="UP000293719"/>
    </source>
</evidence>
<feature type="domain" description="Solute-binding protein family 5" evidence="6">
    <location>
        <begin position="75"/>
        <end position="436"/>
    </location>
</feature>
<gene>
    <name evidence="7" type="ORF">E0E05_10010</name>
</gene>
<proteinExistence type="inferred from homology"/>
<dbReference type="PROSITE" id="PS51318">
    <property type="entry name" value="TAT"/>
    <property type="match status" value="1"/>
</dbReference>
<evidence type="ECO:0000256" key="2">
    <source>
        <dbReference type="ARBA" id="ARBA00005695"/>
    </source>
</evidence>
<dbReference type="KEGG" id="rpod:E0E05_10010"/>
<dbReference type="GO" id="GO:1904680">
    <property type="term" value="F:peptide transmembrane transporter activity"/>
    <property type="evidence" value="ECO:0007669"/>
    <property type="project" value="TreeGrafter"/>
</dbReference>
<protein>
    <submittedName>
        <fullName evidence="7">ABC transporter substrate-binding protein</fullName>
    </submittedName>
</protein>
<evidence type="ECO:0000259" key="6">
    <source>
        <dbReference type="Pfam" id="PF00496"/>
    </source>
</evidence>
<sequence>MLKLDRRQLMVGTMAATAAAALPGVAMAQQGKTLVIGNQGAQTHFDPHAGQDYPTSVLMRNLYDSLVDAVGAPPQIVPRVATDWTISEDGLVYTFNLNPEAHFHDGSPITAEAVKYSFDRIQAIGRGNNWMIEGVVGPDTIEVVDDHTVVFTLMEPFAAFLQVLPWISIVNPAIIEANAGDDMGQTYLLNNTAGSGPFTVGRYEPESVIVFNRDPDGWREGGGNADTIVWRYVRENTNQRLMLQRGEIHMAVDLTSDDMKALEGMRGVKTVIEPGDRTFSMKMNTEVGPTADVNLRKAISYAFDYDEMLRVAGYADLMQGPLPSNLFGHDSDLEVPRRDLEKAREYLAKSAYPDGGITLDAVYVTGLEQVRLWLLVLLDSLRDINIDLNIIPATWPDMLRMAESPESFPDIFTVYLAMGYADPDVIAFAGYHSSRNGGWQNPVYNNPEVDSLIEQARFEPDTERRLELYEELQGRIVDDAPDIFGVVERSKVGLRDNVEGFVFTPIIVQAVDFFPLSLTD</sequence>
<evidence type="ECO:0000256" key="5">
    <source>
        <dbReference type="SAM" id="SignalP"/>
    </source>
</evidence>
<dbReference type="PANTHER" id="PTHR30290">
    <property type="entry name" value="PERIPLASMIC BINDING COMPONENT OF ABC TRANSPORTER"/>
    <property type="match status" value="1"/>
</dbReference>
<reference evidence="7 8" key="1">
    <citation type="journal article" date="2017" name="Int. J. Syst. Evol. Microbiol.">
        <title>Roseitalea porphyridii gen. nov., sp. nov., isolated from a red alga, and reclassification of Hoeflea suaedae Chung et al. 2013 as Pseudohoeflea suaedae gen. nov., comb. nov.</title>
        <authorList>
            <person name="Hyeon J.W."/>
            <person name="Jeong S.E."/>
            <person name="Baek K."/>
            <person name="Jeon C.O."/>
        </authorList>
    </citation>
    <scope>NUCLEOTIDE SEQUENCE [LARGE SCALE GENOMIC DNA]</scope>
    <source>
        <strain evidence="7 8">MA7-20</strain>
    </source>
</reference>
<accession>A0A4P6V0H2</accession>
<dbReference type="GO" id="GO:0030288">
    <property type="term" value="C:outer membrane-bounded periplasmic space"/>
    <property type="evidence" value="ECO:0007669"/>
    <property type="project" value="UniProtKB-ARBA"/>
</dbReference>
<dbReference type="RefSeq" id="WP_131616581.1">
    <property type="nucleotide sequence ID" value="NZ_CP036532.1"/>
</dbReference>
<comment type="similarity">
    <text evidence="2">Belongs to the bacterial solute-binding protein 5 family.</text>
</comment>
<keyword evidence="4 5" id="KW-0732">Signal</keyword>
<dbReference type="CDD" id="cd08512">
    <property type="entry name" value="PBP2_NikA_DppA_OppA_like_7"/>
    <property type="match status" value="1"/>
</dbReference>
<comment type="subcellular location">
    <subcellularLocation>
        <location evidence="1">Periplasm</location>
    </subcellularLocation>
</comment>
<dbReference type="OrthoDB" id="9803988at2"/>
<feature type="chain" id="PRO_5020597608" evidence="5">
    <location>
        <begin position="29"/>
        <end position="520"/>
    </location>
</feature>
<evidence type="ECO:0000256" key="3">
    <source>
        <dbReference type="ARBA" id="ARBA00022448"/>
    </source>
</evidence>
<dbReference type="SUPFAM" id="SSF53850">
    <property type="entry name" value="Periplasmic binding protein-like II"/>
    <property type="match status" value="1"/>
</dbReference>
<feature type="signal peptide" evidence="5">
    <location>
        <begin position="1"/>
        <end position="28"/>
    </location>
</feature>
<dbReference type="Gene3D" id="3.10.105.10">
    <property type="entry name" value="Dipeptide-binding Protein, Domain 3"/>
    <property type="match status" value="1"/>
</dbReference>
<evidence type="ECO:0000256" key="4">
    <source>
        <dbReference type="ARBA" id="ARBA00022729"/>
    </source>
</evidence>
<dbReference type="Proteomes" id="UP000293719">
    <property type="component" value="Chromosome"/>
</dbReference>
<dbReference type="Gene3D" id="3.90.76.10">
    <property type="entry name" value="Dipeptide-binding Protein, Domain 1"/>
    <property type="match status" value="1"/>
</dbReference>
<dbReference type="InterPro" id="IPR030678">
    <property type="entry name" value="Peptide/Ni-bd"/>
</dbReference>
<dbReference type="GO" id="GO:0015833">
    <property type="term" value="P:peptide transport"/>
    <property type="evidence" value="ECO:0007669"/>
    <property type="project" value="TreeGrafter"/>
</dbReference>
<evidence type="ECO:0000313" key="7">
    <source>
        <dbReference type="EMBL" id="QBK30897.1"/>
    </source>
</evidence>
<dbReference type="GO" id="GO:0043190">
    <property type="term" value="C:ATP-binding cassette (ABC) transporter complex"/>
    <property type="evidence" value="ECO:0007669"/>
    <property type="project" value="InterPro"/>
</dbReference>
<evidence type="ECO:0000256" key="1">
    <source>
        <dbReference type="ARBA" id="ARBA00004418"/>
    </source>
</evidence>
<dbReference type="AlphaFoldDB" id="A0A4P6V0H2"/>
<dbReference type="InterPro" id="IPR039424">
    <property type="entry name" value="SBP_5"/>
</dbReference>
<dbReference type="Gene3D" id="3.40.190.10">
    <property type="entry name" value="Periplasmic binding protein-like II"/>
    <property type="match status" value="1"/>
</dbReference>
<dbReference type="Pfam" id="PF00496">
    <property type="entry name" value="SBP_bac_5"/>
    <property type="match status" value="1"/>
</dbReference>
<keyword evidence="3" id="KW-0813">Transport</keyword>
<dbReference type="InterPro" id="IPR006311">
    <property type="entry name" value="TAT_signal"/>
</dbReference>
<dbReference type="GeneID" id="90767630"/>
<keyword evidence="8" id="KW-1185">Reference proteome</keyword>
<dbReference type="InterPro" id="IPR000914">
    <property type="entry name" value="SBP_5_dom"/>
</dbReference>
<dbReference type="PANTHER" id="PTHR30290:SF10">
    <property type="entry name" value="PERIPLASMIC OLIGOPEPTIDE-BINDING PROTEIN-RELATED"/>
    <property type="match status" value="1"/>
</dbReference>
<name>A0A4P6V0H2_9HYPH</name>
<organism evidence="7 8">
    <name type="scientific">Roseitalea porphyridii</name>
    <dbReference type="NCBI Taxonomy" id="1852022"/>
    <lineage>
        <taxon>Bacteria</taxon>
        <taxon>Pseudomonadati</taxon>
        <taxon>Pseudomonadota</taxon>
        <taxon>Alphaproteobacteria</taxon>
        <taxon>Hyphomicrobiales</taxon>
        <taxon>Ahrensiaceae</taxon>
        <taxon>Roseitalea</taxon>
    </lineage>
</organism>